<feature type="domain" description="Fe2OG dioxygenase" evidence="2">
    <location>
        <begin position="187"/>
        <end position="299"/>
    </location>
</feature>
<dbReference type="SUPFAM" id="SSF51197">
    <property type="entry name" value="Clavaminate synthase-like"/>
    <property type="match status" value="1"/>
</dbReference>
<keyword evidence="1" id="KW-0408">Iron</keyword>
<dbReference type="InterPro" id="IPR050231">
    <property type="entry name" value="Iron_ascorbate_oxido_reductase"/>
</dbReference>
<evidence type="ECO:0000259" key="2">
    <source>
        <dbReference type="PROSITE" id="PS51471"/>
    </source>
</evidence>
<proteinExistence type="inferred from homology"/>
<dbReference type="EMBL" id="CENE01000018">
    <property type="protein sequence ID" value="CEQ41877.1"/>
    <property type="molecule type" value="Genomic_DNA"/>
</dbReference>
<dbReference type="Gene3D" id="2.60.120.330">
    <property type="entry name" value="B-lactam Antibiotic, Isopenicillin N Synthase, Chain"/>
    <property type="match status" value="1"/>
</dbReference>
<reference evidence="4" key="1">
    <citation type="submission" date="2015-02" db="EMBL/GenBank/DDBJ databases">
        <authorList>
            <person name="Gon?alves P."/>
        </authorList>
    </citation>
    <scope>NUCLEOTIDE SEQUENCE [LARGE SCALE GENOMIC DNA]</scope>
</reference>
<evidence type="ECO:0000313" key="4">
    <source>
        <dbReference type="Proteomes" id="UP000243876"/>
    </source>
</evidence>
<keyword evidence="1" id="KW-0560">Oxidoreductase</keyword>
<dbReference type="Pfam" id="PF14226">
    <property type="entry name" value="DIOX_N"/>
    <property type="match status" value="1"/>
</dbReference>
<dbReference type="InterPro" id="IPR027443">
    <property type="entry name" value="IPNS-like_sf"/>
</dbReference>
<evidence type="ECO:0000256" key="1">
    <source>
        <dbReference type="RuleBase" id="RU003682"/>
    </source>
</evidence>
<keyword evidence="1" id="KW-0479">Metal-binding</keyword>
<keyword evidence="4" id="KW-1185">Reference proteome</keyword>
<evidence type="ECO:0000313" key="3">
    <source>
        <dbReference type="EMBL" id="CEQ41877.1"/>
    </source>
</evidence>
<protein>
    <submittedName>
        <fullName evidence="3">SPOSA6832_03626-mRNA-1:cds</fullName>
    </submittedName>
</protein>
<dbReference type="GO" id="GO:0016491">
    <property type="term" value="F:oxidoreductase activity"/>
    <property type="evidence" value="ECO:0007669"/>
    <property type="project" value="UniProtKB-KW"/>
</dbReference>
<dbReference type="PANTHER" id="PTHR47990">
    <property type="entry name" value="2-OXOGLUTARATE (2OG) AND FE(II)-DEPENDENT OXYGENASE SUPERFAMILY PROTEIN-RELATED"/>
    <property type="match status" value="1"/>
</dbReference>
<name>A0A0D6EP85_SPOSA</name>
<organism evidence="3 4">
    <name type="scientific">Sporidiobolus salmonicolor</name>
    <name type="common">Yeast-like fungus</name>
    <name type="synonym">Sporobolomyces salmonicolor</name>
    <dbReference type="NCBI Taxonomy" id="5005"/>
    <lineage>
        <taxon>Eukaryota</taxon>
        <taxon>Fungi</taxon>
        <taxon>Dikarya</taxon>
        <taxon>Basidiomycota</taxon>
        <taxon>Pucciniomycotina</taxon>
        <taxon>Microbotryomycetes</taxon>
        <taxon>Sporidiobolales</taxon>
        <taxon>Sporidiobolaceae</taxon>
        <taxon>Sporobolomyces</taxon>
    </lineage>
</organism>
<dbReference type="Pfam" id="PF03171">
    <property type="entry name" value="2OG-FeII_Oxy"/>
    <property type="match status" value="1"/>
</dbReference>
<sequence>MPAPLTLPVISLAPFLTPRTPATLAARRATAAAVHSACTDVGFFYLSGFESTVSAGEMEQVLEVAREFFASPEEEKAKLKIKKGDGARGWQQIGQNVTQYKADWHEGLDLYRPLPPDQEDPSKLLHGPNQWPDNPPRFRRVLERWIEKMHVIGLALMEATAMGLGINVERGAEDGEWERLKGMVSSPFWVCRAIGYPALPGNAEGISCGAHKDYGNYTLLHADSTPSALQVFLHDSSGSAVENGSRGTWINADPIPGTFVCNVGEMWEILSAGLYKSTLHRVIHKAPRYRVSIPFFYEPNFDALIEVGRLTPPALSKEGLTPARGTRPFSLCRPPSDFDLSSSPTTQILNFLRSKVSNNFADSA</sequence>
<dbReference type="OrthoDB" id="288590at2759"/>
<feature type="non-terminal residue" evidence="3">
    <location>
        <position position="1"/>
    </location>
</feature>
<gene>
    <name evidence="3" type="primary">SPOSA6832_03626</name>
</gene>
<dbReference type="PROSITE" id="PS51471">
    <property type="entry name" value="FE2OG_OXY"/>
    <property type="match status" value="1"/>
</dbReference>
<comment type="similarity">
    <text evidence="1">Belongs to the iron/ascorbate-dependent oxidoreductase family.</text>
</comment>
<dbReference type="Proteomes" id="UP000243876">
    <property type="component" value="Unassembled WGS sequence"/>
</dbReference>
<dbReference type="InterPro" id="IPR026992">
    <property type="entry name" value="DIOX_N"/>
</dbReference>
<accession>A0A0D6EP85</accession>
<dbReference type="GO" id="GO:0046872">
    <property type="term" value="F:metal ion binding"/>
    <property type="evidence" value="ECO:0007669"/>
    <property type="project" value="UniProtKB-KW"/>
</dbReference>
<dbReference type="AlphaFoldDB" id="A0A0D6EP85"/>
<dbReference type="InterPro" id="IPR005123">
    <property type="entry name" value="Oxoglu/Fe-dep_dioxygenase_dom"/>
</dbReference>
<dbReference type="InterPro" id="IPR044861">
    <property type="entry name" value="IPNS-like_FE2OG_OXY"/>
</dbReference>